<dbReference type="EMBL" id="AUZZ01000120">
    <property type="protein sequence ID" value="EQD69153.1"/>
    <property type="molecule type" value="Genomic_DNA"/>
</dbReference>
<organism evidence="1">
    <name type="scientific">mine drainage metagenome</name>
    <dbReference type="NCBI Taxonomy" id="410659"/>
    <lineage>
        <taxon>unclassified sequences</taxon>
        <taxon>metagenomes</taxon>
        <taxon>ecological metagenomes</taxon>
    </lineage>
</organism>
<evidence type="ECO:0000313" key="3">
    <source>
        <dbReference type="EMBL" id="EQD75813.1"/>
    </source>
</evidence>
<dbReference type="PROSITE" id="PS51257">
    <property type="entry name" value="PROKAR_LIPOPROTEIN"/>
    <property type="match status" value="1"/>
</dbReference>
<proteinExistence type="predicted"/>
<sequence length="184" mass="19666">MHVQRRVARIVLIGLLTLGLSACGGDASINMDGQTIRMHADRVSIRDRGGDTAEIEANGALRIAGKPVPLTPAQRVLTTRYFAQSQVALFDGKQTGWAGAHMAGSIVGSLFSALFHDDSRIINHTAHAQTANLDRHVDRLCSAIGAIRATQDQLVARLPAFAPYAAIDQRSVKSCFVNAHASNS</sequence>
<name>T1B5R5_9ZZZZ</name>
<evidence type="ECO:0000313" key="1">
    <source>
        <dbReference type="EMBL" id="EQD63773.1"/>
    </source>
</evidence>
<dbReference type="AlphaFoldDB" id="T1B5R5"/>
<dbReference type="EMBL" id="AUZX01002715">
    <property type="protein sequence ID" value="EQD75813.1"/>
    <property type="molecule type" value="Genomic_DNA"/>
</dbReference>
<evidence type="ECO:0008006" key="4">
    <source>
        <dbReference type="Google" id="ProtNLM"/>
    </source>
</evidence>
<comment type="caution">
    <text evidence="1">The sequence shown here is derived from an EMBL/GenBank/DDBJ whole genome shotgun (WGS) entry which is preliminary data.</text>
</comment>
<reference evidence="1" key="2">
    <citation type="journal article" date="2014" name="ISME J.">
        <title>Microbial stratification in low pH oxic and suboxic macroscopic growths along an acid mine drainage.</title>
        <authorList>
            <person name="Mendez-Garcia C."/>
            <person name="Mesa V."/>
            <person name="Sprenger R.R."/>
            <person name="Richter M."/>
            <person name="Diez M.S."/>
            <person name="Solano J."/>
            <person name="Bargiela R."/>
            <person name="Golyshina O.V."/>
            <person name="Manteca A."/>
            <person name="Ramos J.L."/>
            <person name="Gallego J.R."/>
            <person name="Llorente I."/>
            <person name="Martins Dos Santos V.A."/>
            <person name="Jensen O.N."/>
            <person name="Pelaez A.I."/>
            <person name="Sanchez J."/>
            <person name="Ferrer M."/>
        </authorList>
    </citation>
    <scope>NUCLEOTIDE SEQUENCE</scope>
</reference>
<protein>
    <recommendedName>
        <fullName evidence="4">DUF2884 family protein</fullName>
    </recommendedName>
</protein>
<reference evidence="1" key="1">
    <citation type="submission" date="2013-08" db="EMBL/GenBank/DDBJ databases">
        <authorList>
            <person name="Mendez C."/>
            <person name="Richter M."/>
            <person name="Ferrer M."/>
            <person name="Sanchez J."/>
        </authorList>
    </citation>
    <scope>NUCLEOTIDE SEQUENCE</scope>
</reference>
<accession>T1B5R5</accession>
<evidence type="ECO:0000313" key="2">
    <source>
        <dbReference type="EMBL" id="EQD69153.1"/>
    </source>
</evidence>
<gene>
    <name evidence="3" type="ORF">B1A_03708</name>
    <name evidence="1" type="ORF">B1B_06868</name>
    <name evidence="2" type="ORF">B2A_00178</name>
</gene>
<dbReference type="EMBL" id="AUZY01004355">
    <property type="protein sequence ID" value="EQD63773.1"/>
    <property type="molecule type" value="Genomic_DNA"/>
</dbReference>